<dbReference type="InterPro" id="IPR055218">
    <property type="entry name" value="Amylosucrase_C"/>
</dbReference>
<dbReference type="Gene3D" id="1.10.1740.10">
    <property type="match status" value="1"/>
</dbReference>
<accession>A0A512D249</accession>
<comment type="caution">
    <text evidence="2">The sequence shown here is derived from an EMBL/GenBank/DDBJ whole genome shotgun (WGS) entry which is preliminary data.</text>
</comment>
<dbReference type="GO" id="GO:0005975">
    <property type="term" value="P:carbohydrate metabolic process"/>
    <property type="evidence" value="ECO:0007669"/>
    <property type="project" value="InterPro"/>
</dbReference>
<dbReference type="AlphaFoldDB" id="A0A512D249"/>
<keyword evidence="3" id="KW-1185">Reference proteome</keyword>
<sequence length="666" mass="73855">MLFNRAMSQGAHDVRPTTESVTSILSGLDEADRETIELRLERWSDDLVAALTVLYPDRDVSALALRLIERAVAAHRERSADLRRLDQRRLLRPDWLQQPSMFGYACYTDRFAGDLEGLRGHIDYLRDLGVSYLHLMPLLQPREGDNDGGYAVQDYRSIRADLGDLDDLTRLASDLRAQGISLVLDLVLNHVAREHEWARRARAGESRYRDYFLVYPDRVMPDAYERTLPEVFPDFAPGNFTWDDTLRGWVWTTFNEWQWDVNWANPDVLVEYADIVLHLANLGVEVLRLDAIAFTWKRLGTNCQNQPEVHAVTQALRTVARIACPALAFKAEAIVGPRDLVQYLGQGEHAGRVSDLAYHNSLMVQVWSMLATGSTGLTKQALSALPTTPPSGTWICYVRCHDDIGWAIDDGDAAAAGLDGHAHRRFLSNWYAGEHPGSWSHGLVFQHNPATGDKRISGTAASLTGLADAEARGDAEATGRSLARLFLAHAVIAGWGGIPVVWSGDELGMPNDPFWALERGHEDDNRWAHRERLDWALAARRDDLDTVPAKVFQGLRHLASVRAGLPQLHAAGPTRVLLETDDGVLAVARAHPSGPMVCVYNVTDTWRTVDLRHFTDAGLTRPFDAIGGYPVFGGADGPASLSPYAAWWVIDAPVEVPHAPPPELLG</sequence>
<evidence type="ECO:0000259" key="1">
    <source>
        <dbReference type="SMART" id="SM00642"/>
    </source>
</evidence>
<dbReference type="EMBL" id="BJYX01000011">
    <property type="protein sequence ID" value="GEO30541.1"/>
    <property type="molecule type" value="Genomic_DNA"/>
</dbReference>
<reference evidence="2 3" key="1">
    <citation type="submission" date="2019-07" db="EMBL/GenBank/DDBJ databases">
        <title>Whole genome shotgun sequence of Terrabacter aerolatus NBRC 106305.</title>
        <authorList>
            <person name="Hosoyama A."/>
            <person name="Uohara A."/>
            <person name="Ohji S."/>
            <person name="Ichikawa N."/>
        </authorList>
    </citation>
    <scope>NUCLEOTIDE SEQUENCE [LARGE SCALE GENOMIC DNA]</scope>
    <source>
        <strain evidence="2 3">NBRC 106305</strain>
    </source>
</reference>
<feature type="domain" description="Glycosyl hydrolase family 13 catalytic" evidence="1">
    <location>
        <begin position="105"/>
        <end position="545"/>
    </location>
</feature>
<dbReference type="SMART" id="SM00642">
    <property type="entry name" value="Aamy"/>
    <property type="match status" value="1"/>
</dbReference>
<dbReference type="InterPro" id="IPR006047">
    <property type="entry name" value="GH13_cat_dom"/>
</dbReference>
<proteinExistence type="predicted"/>
<organism evidence="2 3">
    <name type="scientific">Terrabacter aerolatus</name>
    <dbReference type="NCBI Taxonomy" id="422442"/>
    <lineage>
        <taxon>Bacteria</taxon>
        <taxon>Bacillati</taxon>
        <taxon>Actinomycetota</taxon>
        <taxon>Actinomycetes</taxon>
        <taxon>Micrococcales</taxon>
        <taxon>Intrasporangiaceae</taxon>
        <taxon>Terrabacter</taxon>
    </lineage>
</organism>
<evidence type="ECO:0000313" key="2">
    <source>
        <dbReference type="EMBL" id="GEO30541.1"/>
    </source>
</evidence>
<dbReference type="PANTHER" id="PTHR10357">
    <property type="entry name" value="ALPHA-AMYLASE FAMILY MEMBER"/>
    <property type="match status" value="1"/>
</dbReference>
<dbReference type="PANTHER" id="PTHR10357:SF213">
    <property type="entry name" value="ALPHA AMYLASE CATALYTIC REGION"/>
    <property type="match status" value="1"/>
</dbReference>
<evidence type="ECO:0000313" key="3">
    <source>
        <dbReference type="Proteomes" id="UP000321534"/>
    </source>
</evidence>
<dbReference type="SUPFAM" id="SSF51011">
    <property type="entry name" value="Glycosyl hydrolase domain"/>
    <property type="match status" value="1"/>
</dbReference>
<dbReference type="InterPro" id="IPR017853">
    <property type="entry name" value="GH"/>
</dbReference>
<dbReference type="GO" id="GO:0047669">
    <property type="term" value="F:amylosucrase activity"/>
    <property type="evidence" value="ECO:0007669"/>
    <property type="project" value="InterPro"/>
</dbReference>
<gene>
    <name evidence="2" type="ORF">TAE01_23510</name>
</gene>
<dbReference type="Gene3D" id="3.20.20.80">
    <property type="entry name" value="Glycosidases"/>
    <property type="match status" value="1"/>
</dbReference>
<name>A0A512D249_9MICO</name>
<dbReference type="Pfam" id="PF00128">
    <property type="entry name" value="Alpha-amylase"/>
    <property type="match status" value="1"/>
</dbReference>
<protein>
    <submittedName>
        <fullName evidence="2">Alpha-amylase</fullName>
    </submittedName>
</protein>
<dbReference type="Gene3D" id="3.90.400.10">
    <property type="entry name" value="Oligo-1,6-glucosidase, Domain 2"/>
    <property type="match status" value="1"/>
</dbReference>
<dbReference type="InterPro" id="IPR013780">
    <property type="entry name" value="Glyco_hydro_b"/>
</dbReference>
<dbReference type="Gene3D" id="2.60.40.1180">
    <property type="entry name" value="Golgi alpha-mannosidase II"/>
    <property type="match status" value="1"/>
</dbReference>
<dbReference type="InterPro" id="IPR045857">
    <property type="entry name" value="O16G_dom_2"/>
</dbReference>
<dbReference type="Proteomes" id="UP000321534">
    <property type="component" value="Unassembled WGS sequence"/>
</dbReference>
<dbReference type="Pfam" id="PF22582">
    <property type="entry name" value="Amylosucrase_C-like"/>
    <property type="match status" value="1"/>
</dbReference>
<dbReference type="CDD" id="cd11324">
    <property type="entry name" value="AmyAc_Amylosucrase"/>
    <property type="match status" value="1"/>
</dbReference>
<dbReference type="SUPFAM" id="SSF51445">
    <property type="entry name" value="(Trans)glycosidases"/>
    <property type="match status" value="1"/>
</dbReference>
<dbReference type="InterPro" id="IPR044077">
    <property type="entry name" value="Amylosucrase"/>
</dbReference>